<reference evidence="2 3" key="1">
    <citation type="submission" date="2015-11" db="EMBL/GenBank/DDBJ databases">
        <title>Expanding the genomic diversity of Burkholderia species for the development of highly accurate diagnostics.</title>
        <authorList>
            <person name="Sahl J."/>
            <person name="Keim P."/>
            <person name="Wagner D."/>
        </authorList>
    </citation>
    <scope>NUCLEOTIDE SEQUENCE [LARGE SCALE GENOMIC DNA]</scope>
    <source>
        <strain evidence="2 3">MSMB1808WGS</strain>
    </source>
</reference>
<dbReference type="GO" id="GO:0003676">
    <property type="term" value="F:nucleic acid binding"/>
    <property type="evidence" value="ECO:0007669"/>
    <property type="project" value="InterPro"/>
</dbReference>
<name>A0AAW3MPV4_9BURK</name>
<sequence length="59" mass="6828">MVQTLQRICASRGLPQSIKVDSDAEFVSKAMDRWTYESRVELDFTHPGKPTFNGRLRQE</sequence>
<dbReference type="SUPFAM" id="SSF53098">
    <property type="entry name" value="Ribonuclease H-like"/>
    <property type="match status" value="1"/>
</dbReference>
<dbReference type="InterPro" id="IPR036397">
    <property type="entry name" value="RNaseH_sf"/>
</dbReference>
<comment type="caution">
    <text evidence="2">The sequence shown here is derived from an EMBL/GenBank/DDBJ whole genome shotgun (WGS) entry which is preliminary data.</text>
</comment>
<dbReference type="EMBL" id="LPBJ01000082">
    <property type="protein sequence ID" value="KVP92676.1"/>
    <property type="molecule type" value="Genomic_DNA"/>
</dbReference>
<dbReference type="PANTHER" id="PTHR47515:SF1">
    <property type="entry name" value="BLR2054 PROTEIN"/>
    <property type="match status" value="1"/>
</dbReference>
<evidence type="ECO:0000313" key="2">
    <source>
        <dbReference type="EMBL" id="KVP92676.1"/>
    </source>
</evidence>
<dbReference type="PROSITE" id="PS50994">
    <property type="entry name" value="INTEGRASE"/>
    <property type="match status" value="1"/>
</dbReference>
<accession>A0AAW3MPV4</accession>
<evidence type="ECO:0000259" key="1">
    <source>
        <dbReference type="PROSITE" id="PS50994"/>
    </source>
</evidence>
<dbReference type="GO" id="GO:0015074">
    <property type="term" value="P:DNA integration"/>
    <property type="evidence" value="ECO:0007669"/>
    <property type="project" value="InterPro"/>
</dbReference>
<gene>
    <name evidence="2" type="ORF">WJ96_00425</name>
</gene>
<dbReference type="Proteomes" id="UP000056453">
    <property type="component" value="Unassembled WGS sequence"/>
</dbReference>
<dbReference type="InterPro" id="IPR001584">
    <property type="entry name" value="Integrase_cat-core"/>
</dbReference>
<keyword evidence="3" id="KW-1185">Reference proteome</keyword>
<dbReference type="InterPro" id="IPR012337">
    <property type="entry name" value="RNaseH-like_sf"/>
</dbReference>
<dbReference type="AlphaFoldDB" id="A0AAW3MPV4"/>
<dbReference type="PANTHER" id="PTHR47515">
    <property type="entry name" value="LOW CALCIUM RESPONSE LOCUS PROTEIN T"/>
    <property type="match status" value="1"/>
</dbReference>
<protein>
    <recommendedName>
        <fullName evidence="1">Integrase catalytic domain-containing protein</fullName>
    </recommendedName>
</protein>
<proteinExistence type="predicted"/>
<evidence type="ECO:0000313" key="3">
    <source>
        <dbReference type="Proteomes" id="UP000056453"/>
    </source>
</evidence>
<feature type="domain" description="Integrase catalytic" evidence="1">
    <location>
        <begin position="1"/>
        <end position="59"/>
    </location>
</feature>
<organism evidence="2 3">
    <name type="scientific">Burkholderia ubonensis</name>
    <dbReference type="NCBI Taxonomy" id="101571"/>
    <lineage>
        <taxon>Bacteria</taxon>
        <taxon>Pseudomonadati</taxon>
        <taxon>Pseudomonadota</taxon>
        <taxon>Betaproteobacteria</taxon>
        <taxon>Burkholderiales</taxon>
        <taxon>Burkholderiaceae</taxon>
        <taxon>Burkholderia</taxon>
        <taxon>Burkholderia cepacia complex</taxon>
    </lineage>
</organism>
<dbReference type="Gene3D" id="3.30.420.10">
    <property type="entry name" value="Ribonuclease H-like superfamily/Ribonuclease H"/>
    <property type="match status" value="1"/>
</dbReference>